<evidence type="ECO:0000256" key="1">
    <source>
        <dbReference type="SAM" id="MobiDB-lite"/>
    </source>
</evidence>
<feature type="region of interest" description="Disordered" evidence="1">
    <location>
        <begin position="1"/>
        <end position="24"/>
    </location>
</feature>
<keyword evidence="3" id="KW-1185">Reference proteome</keyword>
<feature type="compositionally biased region" description="Basic and acidic residues" evidence="1">
    <location>
        <begin position="94"/>
        <end position="103"/>
    </location>
</feature>
<feature type="region of interest" description="Disordered" evidence="1">
    <location>
        <begin position="89"/>
        <end position="119"/>
    </location>
</feature>
<evidence type="ECO:0008006" key="4">
    <source>
        <dbReference type="Google" id="ProtNLM"/>
    </source>
</evidence>
<protein>
    <recommendedName>
        <fullName evidence="4">Transposase</fullName>
    </recommendedName>
</protein>
<feature type="compositionally biased region" description="Polar residues" evidence="1">
    <location>
        <begin position="105"/>
        <end position="119"/>
    </location>
</feature>
<dbReference type="Proteomes" id="UP001597349">
    <property type="component" value="Unassembled WGS sequence"/>
</dbReference>
<evidence type="ECO:0000313" key="3">
    <source>
        <dbReference type="Proteomes" id="UP001597349"/>
    </source>
</evidence>
<sequence length="119" mass="12793">MSTKKDSSAASWPGAKRWSAPDRQVVVGIKPTDKARRLRSGAHIIRIRAEHQRRATTKGYVTSVCFSSDNHDQWLGLGLVTNAGASRASARSSHAHDPLRRADGLTTTSNCAIPSSTIG</sequence>
<accession>A0ABW4WM85</accession>
<name>A0ABW4WM85_9HYPH</name>
<dbReference type="RefSeq" id="WP_379025606.1">
    <property type="nucleotide sequence ID" value="NZ_JBHUGY010000058.1"/>
</dbReference>
<dbReference type="SUPFAM" id="SSF101790">
    <property type="entry name" value="Aminomethyltransferase beta-barrel domain"/>
    <property type="match status" value="1"/>
</dbReference>
<gene>
    <name evidence="2" type="ORF">ACFSQT_31965</name>
</gene>
<organism evidence="2 3">
    <name type="scientific">Mesorhizobium calcicola</name>
    <dbReference type="NCBI Taxonomy" id="1300310"/>
    <lineage>
        <taxon>Bacteria</taxon>
        <taxon>Pseudomonadati</taxon>
        <taxon>Pseudomonadota</taxon>
        <taxon>Alphaproteobacteria</taxon>
        <taxon>Hyphomicrobiales</taxon>
        <taxon>Phyllobacteriaceae</taxon>
        <taxon>Mesorhizobium</taxon>
    </lineage>
</organism>
<proteinExistence type="predicted"/>
<reference evidence="3" key="1">
    <citation type="journal article" date="2019" name="Int. J. Syst. Evol. Microbiol.">
        <title>The Global Catalogue of Microorganisms (GCM) 10K type strain sequencing project: providing services to taxonomists for standard genome sequencing and annotation.</title>
        <authorList>
            <consortium name="The Broad Institute Genomics Platform"/>
            <consortium name="The Broad Institute Genome Sequencing Center for Infectious Disease"/>
            <person name="Wu L."/>
            <person name="Ma J."/>
        </authorList>
    </citation>
    <scope>NUCLEOTIDE SEQUENCE [LARGE SCALE GENOMIC DNA]</scope>
    <source>
        <strain evidence="3">CGMCC 1.16226</strain>
    </source>
</reference>
<dbReference type="EMBL" id="JBHUGY010000058">
    <property type="protein sequence ID" value="MFD2057534.1"/>
    <property type="molecule type" value="Genomic_DNA"/>
</dbReference>
<evidence type="ECO:0000313" key="2">
    <source>
        <dbReference type="EMBL" id="MFD2057534.1"/>
    </source>
</evidence>
<comment type="caution">
    <text evidence="2">The sequence shown here is derived from an EMBL/GenBank/DDBJ whole genome shotgun (WGS) entry which is preliminary data.</text>
</comment>
<dbReference type="InterPro" id="IPR029043">
    <property type="entry name" value="GcvT/YgfZ_C"/>
</dbReference>